<accession>A0A4Y6JKV4</accession>
<organism evidence="9">
    <name type="scientific">Cymbidium goeringii</name>
    <dbReference type="NCBI Taxonomy" id="112607"/>
    <lineage>
        <taxon>Eukaryota</taxon>
        <taxon>Viridiplantae</taxon>
        <taxon>Streptophyta</taxon>
        <taxon>Embryophyta</taxon>
        <taxon>Tracheophyta</taxon>
        <taxon>Spermatophyta</taxon>
        <taxon>Magnoliopsida</taxon>
        <taxon>Liliopsida</taxon>
        <taxon>Asparagales</taxon>
        <taxon>Orchidaceae</taxon>
        <taxon>Epidendroideae</taxon>
        <taxon>Cymbidieae</taxon>
        <taxon>Cymbidiinae</taxon>
        <taxon>Cymbidium</taxon>
    </lineage>
</organism>
<dbReference type="PROSITE" id="PS50888">
    <property type="entry name" value="BHLH"/>
    <property type="match status" value="1"/>
</dbReference>
<feature type="coiled-coil region" evidence="6">
    <location>
        <begin position="30"/>
        <end position="131"/>
    </location>
</feature>
<dbReference type="SUPFAM" id="SSF47459">
    <property type="entry name" value="HLH, helix-loop-helix DNA-binding domain"/>
    <property type="match status" value="1"/>
</dbReference>
<evidence type="ECO:0000256" key="5">
    <source>
        <dbReference type="ARBA" id="ARBA00023242"/>
    </source>
</evidence>
<keyword evidence="5" id="KW-0539">Nucleus</keyword>
<dbReference type="InterPro" id="IPR011598">
    <property type="entry name" value="bHLH_dom"/>
</dbReference>
<keyword evidence="2" id="KW-0805">Transcription regulation</keyword>
<name>A0A4Y6JKV4_9ASPA</name>
<dbReference type="Gene3D" id="4.10.280.10">
    <property type="entry name" value="Helix-loop-helix DNA-binding domain"/>
    <property type="match status" value="1"/>
</dbReference>
<protein>
    <submittedName>
        <fullName evidence="9">Transcription factor bHLH47-like isoform X1</fullName>
    </submittedName>
</protein>
<feature type="region of interest" description="Disordered" evidence="7">
    <location>
        <begin position="184"/>
        <end position="211"/>
    </location>
</feature>
<sequence length="226" mass="24762">MVSNWASSKGCRANVVAVKKAAACSLSNGKSQANTSKKMHKAEREKLKRDHLNELFQELSRKLDPLGQSNCKASILADATRALRDLLAQLEKLREEHTALISESHYITLERDELKDENLALESDIGMLQNELNQRLQCSGDDTRLTPSHGDTRPASLVQRPQARYPSPSDSWPAKLLSSLPGAVQVQEQKQDSQLSCSSYSTLTSGSGGAELSTRMIQTDNNGNLG</sequence>
<evidence type="ECO:0000256" key="4">
    <source>
        <dbReference type="ARBA" id="ARBA00023163"/>
    </source>
</evidence>
<dbReference type="GO" id="GO:0003677">
    <property type="term" value="F:DNA binding"/>
    <property type="evidence" value="ECO:0007669"/>
    <property type="project" value="UniProtKB-KW"/>
</dbReference>
<evidence type="ECO:0000256" key="7">
    <source>
        <dbReference type="SAM" id="MobiDB-lite"/>
    </source>
</evidence>
<feature type="domain" description="BHLH" evidence="8">
    <location>
        <begin position="36"/>
        <end position="86"/>
    </location>
</feature>
<keyword evidence="3" id="KW-0238">DNA-binding</keyword>
<dbReference type="PANTHER" id="PTHR47075:SF9">
    <property type="entry name" value="TRANSCRIPTION FACTOR BHLH47"/>
    <property type="match status" value="1"/>
</dbReference>
<dbReference type="EMBL" id="MK302290">
    <property type="protein sequence ID" value="QDF82358.1"/>
    <property type="molecule type" value="mRNA"/>
</dbReference>
<keyword evidence="6" id="KW-0175">Coiled coil</keyword>
<evidence type="ECO:0000313" key="9">
    <source>
        <dbReference type="EMBL" id="QDF82358.1"/>
    </source>
</evidence>
<evidence type="ECO:0000259" key="8">
    <source>
        <dbReference type="PROSITE" id="PS50888"/>
    </source>
</evidence>
<dbReference type="PANTHER" id="PTHR47075">
    <property type="entry name" value="TRANSCRIPTION FACTOR BHLH47"/>
    <property type="match status" value="1"/>
</dbReference>
<proteinExistence type="evidence at transcript level"/>
<dbReference type="AlphaFoldDB" id="A0A4Y6JKV4"/>
<evidence type="ECO:0000256" key="3">
    <source>
        <dbReference type="ARBA" id="ARBA00023125"/>
    </source>
</evidence>
<keyword evidence="4" id="KW-0804">Transcription</keyword>
<dbReference type="InterPro" id="IPR057075">
    <property type="entry name" value="bHLH_IRO3"/>
</dbReference>
<feature type="compositionally biased region" description="Low complexity" evidence="7">
    <location>
        <begin position="193"/>
        <end position="205"/>
    </location>
</feature>
<dbReference type="Pfam" id="PF23177">
    <property type="entry name" value="bHLH_IRO3"/>
    <property type="match status" value="1"/>
</dbReference>
<reference evidence="9" key="1">
    <citation type="journal article" date="2017" name="BMC Genomics">
        <title>Integrated mRNA and microRNA transcriptome variations in the multi-tepal mutant provide insights into the floral patterning of the orchid Cymbidium goeringii.</title>
        <authorList>
            <person name="Yang F."/>
            <person name="Zhu G."/>
            <person name="Wang Z."/>
            <person name="Liu H."/>
            <person name="Xu Q."/>
            <person name="Huang D."/>
            <person name="Zhao C."/>
        </authorList>
    </citation>
    <scope>NUCLEOTIDE SEQUENCE</scope>
</reference>
<dbReference type="InterPro" id="IPR036638">
    <property type="entry name" value="HLH_DNA-bd_sf"/>
</dbReference>
<reference evidence="9" key="2">
    <citation type="submission" date="2018-12" db="EMBL/GenBank/DDBJ databases">
        <authorList>
            <person name="Yang F."/>
            <person name="Zhu G."/>
            <person name="Wei Y."/>
        </authorList>
    </citation>
    <scope>NUCLEOTIDE SEQUENCE</scope>
</reference>
<evidence type="ECO:0000256" key="6">
    <source>
        <dbReference type="SAM" id="Coils"/>
    </source>
</evidence>
<evidence type="ECO:0000256" key="1">
    <source>
        <dbReference type="ARBA" id="ARBA00005510"/>
    </source>
</evidence>
<dbReference type="GO" id="GO:0046983">
    <property type="term" value="F:protein dimerization activity"/>
    <property type="evidence" value="ECO:0007669"/>
    <property type="project" value="InterPro"/>
</dbReference>
<comment type="similarity">
    <text evidence="1">Belongs to the bHLH protein family.</text>
</comment>
<evidence type="ECO:0000256" key="2">
    <source>
        <dbReference type="ARBA" id="ARBA00023015"/>
    </source>
</evidence>
<feature type="region of interest" description="Disordered" evidence="7">
    <location>
        <begin position="139"/>
        <end position="172"/>
    </location>
</feature>